<dbReference type="SUPFAM" id="SSF54001">
    <property type="entry name" value="Cysteine proteinases"/>
    <property type="match status" value="1"/>
</dbReference>
<dbReference type="GO" id="GO:0016579">
    <property type="term" value="P:protein deubiquitination"/>
    <property type="evidence" value="ECO:0007669"/>
    <property type="project" value="TreeGrafter"/>
</dbReference>
<evidence type="ECO:0000259" key="1">
    <source>
        <dbReference type="PROSITE" id="PS50802"/>
    </source>
</evidence>
<accession>A0A6J2TVK5</accession>
<dbReference type="InterPro" id="IPR050704">
    <property type="entry name" value="Peptidase_C85-like"/>
</dbReference>
<organism evidence="2 3">
    <name type="scientific">Drosophila lebanonensis</name>
    <name type="common">Fruit fly</name>
    <name type="synonym">Scaptodrosophila lebanonensis</name>
    <dbReference type="NCBI Taxonomy" id="7225"/>
    <lineage>
        <taxon>Eukaryota</taxon>
        <taxon>Metazoa</taxon>
        <taxon>Ecdysozoa</taxon>
        <taxon>Arthropoda</taxon>
        <taxon>Hexapoda</taxon>
        <taxon>Insecta</taxon>
        <taxon>Pterygota</taxon>
        <taxon>Neoptera</taxon>
        <taxon>Endopterygota</taxon>
        <taxon>Diptera</taxon>
        <taxon>Brachycera</taxon>
        <taxon>Muscomorpha</taxon>
        <taxon>Ephydroidea</taxon>
        <taxon>Drosophilidae</taxon>
        <taxon>Scaptodrosophila</taxon>
    </lineage>
</organism>
<dbReference type="AlphaFoldDB" id="A0A6J2TVK5"/>
<dbReference type="GeneID" id="115627605"/>
<protein>
    <submittedName>
        <fullName evidence="3">Uncharacterized protein LOC115627605 isoform X1</fullName>
    </submittedName>
</protein>
<dbReference type="GO" id="GO:0004843">
    <property type="term" value="F:cysteine-type deubiquitinase activity"/>
    <property type="evidence" value="ECO:0007669"/>
    <property type="project" value="TreeGrafter"/>
</dbReference>
<dbReference type="Pfam" id="PF02338">
    <property type="entry name" value="OTU"/>
    <property type="match status" value="1"/>
</dbReference>
<gene>
    <name evidence="3" type="primary">LOC115627605</name>
</gene>
<evidence type="ECO:0000313" key="3">
    <source>
        <dbReference type="RefSeq" id="XP_030379188.1"/>
    </source>
</evidence>
<dbReference type="CDD" id="cd22757">
    <property type="entry name" value="OTU_P87_VP80-like"/>
    <property type="match status" value="1"/>
</dbReference>
<name>A0A6J2TVK5_DROLE</name>
<proteinExistence type="predicted"/>
<dbReference type="OrthoDB" id="6437120at2759"/>
<feature type="domain" description="OTU" evidence="1">
    <location>
        <begin position="25"/>
        <end position="154"/>
    </location>
</feature>
<keyword evidence="2" id="KW-1185">Reference proteome</keyword>
<dbReference type="Gene3D" id="3.90.70.80">
    <property type="match status" value="1"/>
</dbReference>
<evidence type="ECO:0000313" key="2">
    <source>
        <dbReference type="Proteomes" id="UP000504634"/>
    </source>
</evidence>
<sequence>MCRQCAGFSYMDMELLNVYGRAIPHYIIPIKGDGSCLFRALSFVMFNTQHMANIVRKEIISHVVTHWAQFAIMSHDHRGNNYLNAAAYWNDMSQPYTYGGLCELMAAGQIYPYTFEVYRNGEIYTRAGDHGFPVRRLRFTDDLSSGHFDAYVIKTEVPIKATRRVLLIMHFKEEGALKSQCKRTKGTQNQRRISEI</sequence>
<reference evidence="3" key="1">
    <citation type="submission" date="2025-08" db="UniProtKB">
        <authorList>
            <consortium name="RefSeq"/>
        </authorList>
    </citation>
    <scope>IDENTIFICATION</scope>
    <source>
        <strain evidence="3">11010-0011.00</strain>
        <tissue evidence="3">Whole body</tissue>
    </source>
</reference>
<dbReference type="PROSITE" id="PS50802">
    <property type="entry name" value="OTU"/>
    <property type="match status" value="1"/>
</dbReference>
<dbReference type="InterPro" id="IPR038765">
    <property type="entry name" value="Papain-like_cys_pep_sf"/>
</dbReference>
<dbReference type="RefSeq" id="XP_030379188.1">
    <property type="nucleotide sequence ID" value="XM_030523328.1"/>
</dbReference>
<dbReference type="PANTHER" id="PTHR12419">
    <property type="entry name" value="OTU DOMAIN CONTAINING PROTEIN"/>
    <property type="match status" value="1"/>
</dbReference>
<dbReference type="InterPro" id="IPR003323">
    <property type="entry name" value="OTU_dom"/>
</dbReference>
<dbReference type="Proteomes" id="UP000504634">
    <property type="component" value="Unplaced"/>
</dbReference>